<accession>A0A6H0XQV6</accession>
<dbReference type="GO" id="GO:0034967">
    <property type="term" value="C:Set3 complex"/>
    <property type="evidence" value="ECO:0007669"/>
    <property type="project" value="TreeGrafter"/>
</dbReference>
<evidence type="ECO:0000256" key="3">
    <source>
        <dbReference type="ARBA" id="ARBA00022737"/>
    </source>
</evidence>
<protein>
    <submittedName>
        <fullName evidence="6">Uncharacterized protein</fullName>
    </submittedName>
</protein>
<proteinExistence type="predicted"/>
<dbReference type="Proteomes" id="UP000503462">
    <property type="component" value="Chromosome 2"/>
</dbReference>
<dbReference type="InterPro" id="IPR015943">
    <property type="entry name" value="WD40/YVTN_repeat-like_dom_sf"/>
</dbReference>
<evidence type="ECO:0000313" key="7">
    <source>
        <dbReference type="Proteomes" id="UP000503462"/>
    </source>
</evidence>
<sequence>MTTTNALQSDHVNYLIFRYLQESGHEDTAKSFWRDWNRPRDFRDPESFPFARHVHHRELVTVIQDGLRHDELRARVTKSECLFKWSLVDPGRSGDSADAEINGSRPSSSGKRKSIGTGARQSDDSTAPAVKRPRLSGPDHQINGHREAMDIDGGSSSVEDNEDDTNAVSPAVASDGTGDALTMRYDSVATQTEVANGQIVPVPRLKARSIVLDINKPSSKIFHAAWNPNKSGKSRNTLFVTGESLCRMYQTPDRLNGATHILEHIDEPAVSDDCMVTGMTWHPAGRMLTCAVDTVGPPRDGKQKNTRRVISIGPDVGGTYTHFPTSELLQPPGVALHIEYSPSGEYLMLARTNGDRGVVEIWPAVQSQLVNAPTTQPLAWKLFDHSLSDAAWSGDRQLMVCTHTEHAWSLKLADELSHSTSFTAETIASHNLEERSVVLPPCGEVDITYMNDATHNIDVFFVRPYDQESGQDKMVVVDSTLYDTEAYLKARKTFPLDWSFVTFVAQPARETIPEQTIRNYGPARLLATVAENGGCRLFELGRDSNGLICKPLFNQDGYTLKMSYGSALAAAWSPNGEYIAIAGTGLVQVWQAAAPDSIESRAVLTWRINKSSPQETEDVRGMDRESSRPVSLTWDSLSQKICFAIDSKVTIIELEDSEEPMDGIQPT</sequence>
<keyword evidence="4" id="KW-0539">Nucleus</keyword>
<dbReference type="Pfam" id="PF08513">
    <property type="entry name" value="LisH"/>
    <property type="match status" value="1"/>
</dbReference>
<dbReference type="Gene3D" id="2.130.10.10">
    <property type="entry name" value="YVTN repeat-like/Quinoprotein amine dehydrogenase"/>
    <property type="match status" value="1"/>
</dbReference>
<dbReference type="SUPFAM" id="SSF82171">
    <property type="entry name" value="DPP6 N-terminal domain-like"/>
    <property type="match status" value="1"/>
</dbReference>
<dbReference type="PANTHER" id="PTHR22846:SF2">
    <property type="entry name" value="F-BOX-LIKE_WD REPEAT-CONTAINING PROTEIN EBI"/>
    <property type="match status" value="1"/>
</dbReference>
<evidence type="ECO:0000256" key="2">
    <source>
        <dbReference type="ARBA" id="ARBA00022574"/>
    </source>
</evidence>
<reference evidence="6 7" key="1">
    <citation type="journal article" date="2016" name="Sci. Rep.">
        <title>Peltaster fructicola genome reveals evolution from an invasive phytopathogen to an ectophytic parasite.</title>
        <authorList>
            <person name="Xu C."/>
            <person name="Chen H."/>
            <person name="Gleason M.L."/>
            <person name="Xu J.R."/>
            <person name="Liu H."/>
            <person name="Zhang R."/>
            <person name="Sun G."/>
        </authorList>
    </citation>
    <scope>NUCLEOTIDE SEQUENCE [LARGE SCALE GENOMIC DNA]</scope>
    <source>
        <strain evidence="6 7">LNHT1506</strain>
    </source>
</reference>
<evidence type="ECO:0000256" key="1">
    <source>
        <dbReference type="ARBA" id="ARBA00004123"/>
    </source>
</evidence>
<dbReference type="InterPro" id="IPR045183">
    <property type="entry name" value="Ebi-like"/>
</dbReference>
<dbReference type="InterPro" id="IPR006594">
    <property type="entry name" value="LisH"/>
</dbReference>
<name>A0A6H0XQV6_9PEZI</name>
<dbReference type="Gene3D" id="1.20.960.30">
    <property type="match status" value="1"/>
</dbReference>
<dbReference type="GO" id="GO:0003714">
    <property type="term" value="F:transcription corepressor activity"/>
    <property type="evidence" value="ECO:0007669"/>
    <property type="project" value="InterPro"/>
</dbReference>
<dbReference type="AlphaFoldDB" id="A0A6H0XQV6"/>
<keyword evidence="2" id="KW-0853">WD repeat</keyword>
<comment type="subcellular location">
    <subcellularLocation>
        <location evidence="1">Nucleus</location>
    </subcellularLocation>
</comment>
<keyword evidence="7" id="KW-1185">Reference proteome</keyword>
<feature type="region of interest" description="Disordered" evidence="5">
    <location>
        <begin position="92"/>
        <end position="175"/>
    </location>
</feature>
<evidence type="ECO:0000256" key="5">
    <source>
        <dbReference type="SAM" id="MobiDB-lite"/>
    </source>
</evidence>
<dbReference type="EMBL" id="CP051140">
    <property type="protein sequence ID" value="QIW96849.1"/>
    <property type="molecule type" value="Genomic_DNA"/>
</dbReference>
<evidence type="ECO:0000256" key="4">
    <source>
        <dbReference type="ARBA" id="ARBA00023242"/>
    </source>
</evidence>
<evidence type="ECO:0000313" key="6">
    <source>
        <dbReference type="EMBL" id="QIW96849.1"/>
    </source>
</evidence>
<keyword evidence="3" id="KW-0677">Repeat</keyword>
<dbReference type="PANTHER" id="PTHR22846">
    <property type="entry name" value="WD40 REPEAT PROTEIN"/>
    <property type="match status" value="1"/>
</dbReference>
<dbReference type="PROSITE" id="PS50896">
    <property type="entry name" value="LISH"/>
    <property type="match status" value="1"/>
</dbReference>
<dbReference type="GO" id="GO:0006357">
    <property type="term" value="P:regulation of transcription by RNA polymerase II"/>
    <property type="evidence" value="ECO:0007669"/>
    <property type="project" value="TreeGrafter"/>
</dbReference>
<gene>
    <name evidence="6" type="ORF">AMS68_002367</name>
</gene>
<organism evidence="6 7">
    <name type="scientific">Peltaster fructicola</name>
    <dbReference type="NCBI Taxonomy" id="286661"/>
    <lineage>
        <taxon>Eukaryota</taxon>
        <taxon>Fungi</taxon>
        <taxon>Dikarya</taxon>
        <taxon>Ascomycota</taxon>
        <taxon>Pezizomycotina</taxon>
        <taxon>Dothideomycetes</taxon>
        <taxon>Dothideomycetes incertae sedis</taxon>
        <taxon>Peltaster</taxon>
    </lineage>
</organism>
<dbReference type="OrthoDB" id="1367865at2759"/>